<dbReference type="OrthoDB" id="5596291at2759"/>
<reference evidence="1" key="1">
    <citation type="journal article" date="2022" name="Front. Genet.">
        <title>Chromosome-Scale Assembly of the Dendrobium nobile Genome Provides Insights Into the Molecular Mechanism of the Biosynthesis of the Medicinal Active Ingredient of Dendrobium.</title>
        <authorList>
            <person name="Xu Q."/>
            <person name="Niu S.-C."/>
            <person name="Li K.-L."/>
            <person name="Zheng P.-J."/>
            <person name="Zhang X.-J."/>
            <person name="Jia Y."/>
            <person name="Liu Y."/>
            <person name="Niu Y.-X."/>
            <person name="Yu L.-H."/>
            <person name="Chen D.-F."/>
            <person name="Zhang G.-Q."/>
        </authorList>
    </citation>
    <scope>NUCLEOTIDE SEQUENCE</scope>
    <source>
        <tissue evidence="1">Leaf</tissue>
    </source>
</reference>
<evidence type="ECO:0000313" key="2">
    <source>
        <dbReference type="Proteomes" id="UP000829196"/>
    </source>
</evidence>
<proteinExistence type="predicted"/>
<gene>
    <name evidence="1" type="ORF">KFK09_014879</name>
</gene>
<dbReference type="EMBL" id="JAGYWB010000011">
    <property type="protein sequence ID" value="KAI0503933.1"/>
    <property type="molecule type" value="Genomic_DNA"/>
</dbReference>
<dbReference type="PANTHER" id="PTHR48475">
    <property type="entry name" value="RIBONUCLEASE H"/>
    <property type="match status" value="1"/>
</dbReference>
<organism evidence="1 2">
    <name type="scientific">Dendrobium nobile</name>
    <name type="common">Orchid</name>
    <dbReference type="NCBI Taxonomy" id="94219"/>
    <lineage>
        <taxon>Eukaryota</taxon>
        <taxon>Viridiplantae</taxon>
        <taxon>Streptophyta</taxon>
        <taxon>Embryophyta</taxon>
        <taxon>Tracheophyta</taxon>
        <taxon>Spermatophyta</taxon>
        <taxon>Magnoliopsida</taxon>
        <taxon>Liliopsida</taxon>
        <taxon>Asparagales</taxon>
        <taxon>Orchidaceae</taxon>
        <taxon>Epidendroideae</taxon>
        <taxon>Malaxideae</taxon>
        <taxon>Dendrobiinae</taxon>
        <taxon>Dendrobium</taxon>
    </lineage>
</organism>
<protein>
    <submittedName>
        <fullName evidence="1">Uncharacterized protein</fullName>
    </submittedName>
</protein>
<dbReference type="Gene3D" id="3.30.420.10">
    <property type="entry name" value="Ribonuclease H-like superfamily/Ribonuclease H"/>
    <property type="match status" value="1"/>
</dbReference>
<dbReference type="AlphaFoldDB" id="A0A8T3B5M4"/>
<keyword evidence="2" id="KW-1185">Reference proteome</keyword>
<sequence>MAEALWAYRTTYKTPTKATPYSLVFDVEAVLPLKIELPSLRVAIQNDLTQEQNILLRMEELDALDELRLQAQQNLEIYLGRMTKSFDHMVRPRTFQEGELILVLRRPIIPHRKFGGKFVSNWEGPFFVEKVYQGGAYQLIELNGQRPMHPINGQHLKKYHA</sequence>
<name>A0A8T3B5M4_DENNO</name>
<dbReference type="Proteomes" id="UP000829196">
    <property type="component" value="Unassembled WGS sequence"/>
</dbReference>
<accession>A0A8T3B5M4</accession>
<evidence type="ECO:0000313" key="1">
    <source>
        <dbReference type="EMBL" id="KAI0503933.1"/>
    </source>
</evidence>
<dbReference type="InterPro" id="IPR036397">
    <property type="entry name" value="RNaseH_sf"/>
</dbReference>
<dbReference type="PANTHER" id="PTHR48475:SF1">
    <property type="entry name" value="RNASE H TYPE-1 DOMAIN-CONTAINING PROTEIN"/>
    <property type="match status" value="1"/>
</dbReference>
<dbReference type="GO" id="GO:0003676">
    <property type="term" value="F:nucleic acid binding"/>
    <property type="evidence" value="ECO:0007669"/>
    <property type="project" value="InterPro"/>
</dbReference>
<comment type="caution">
    <text evidence="1">The sequence shown here is derived from an EMBL/GenBank/DDBJ whole genome shotgun (WGS) entry which is preliminary data.</text>
</comment>